<proteinExistence type="predicted"/>
<dbReference type="Proteomes" id="UP000767854">
    <property type="component" value="Unassembled WGS sequence"/>
</dbReference>
<name>A0ABS2MTV7_9FIRM</name>
<sequence length="133" mass="16030">MIDSKFLGKGDNRDNYTGSGFQMRMDFYSLIRDSDFKSEAYLKDMSRMYDGIAQHCHLIEKMGFDNTQYHEELKLVKDYMRHLRESYHPDLDLDEFMEKHKFEASEIDYPEDFDPPKEEPTFIDDLDWDVMEL</sequence>
<evidence type="ECO:0000313" key="2">
    <source>
        <dbReference type="Proteomes" id="UP000767854"/>
    </source>
</evidence>
<organism evidence="1 2">
    <name type="scientific">Fusibacter tunisiensis</name>
    <dbReference type="NCBI Taxonomy" id="1008308"/>
    <lineage>
        <taxon>Bacteria</taxon>
        <taxon>Bacillati</taxon>
        <taxon>Bacillota</taxon>
        <taxon>Clostridia</taxon>
        <taxon>Eubacteriales</taxon>
        <taxon>Eubacteriales Family XII. Incertae Sedis</taxon>
        <taxon>Fusibacter</taxon>
    </lineage>
</organism>
<accession>A0ABS2MTV7</accession>
<dbReference type="RefSeq" id="WP_204665277.1">
    <property type="nucleotide sequence ID" value="NZ_JAFBDT010000033.1"/>
</dbReference>
<keyword evidence="2" id="KW-1185">Reference proteome</keyword>
<dbReference type="EMBL" id="JAFBDT010000033">
    <property type="protein sequence ID" value="MBM7562849.1"/>
    <property type="molecule type" value="Genomic_DNA"/>
</dbReference>
<comment type="caution">
    <text evidence="1">The sequence shown here is derived from an EMBL/GenBank/DDBJ whole genome shotgun (WGS) entry which is preliminary data.</text>
</comment>
<reference evidence="1 2" key="1">
    <citation type="submission" date="2021-01" db="EMBL/GenBank/DDBJ databases">
        <title>Genomic Encyclopedia of Type Strains, Phase IV (KMG-IV): sequencing the most valuable type-strain genomes for metagenomic binning, comparative biology and taxonomic classification.</title>
        <authorList>
            <person name="Goeker M."/>
        </authorList>
    </citation>
    <scope>NUCLEOTIDE SEQUENCE [LARGE SCALE GENOMIC DNA]</scope>
    <source>
        <strain evidence="1 2">DSM 24436</strain>
    </source>
</reference>
<protein>
    <submittedName>
        <fullName evidence="1">Uncharacterized protein</fullName>
    </submittedName>
</protein>
<gene>
    <name evidence="1" type="ORF">JOC49_002422</name>
</gene>
<evidence type="ECO:0000313" key="1">
    <source>
        <dbReference type="EMBL" id="MBM7562849.1"/>
    </source>
</evidence>